<reference evidence="1 2" key="1">
    <citation type="submission" date="2016-10" db="EMBL/GenBank/DDBJ databases">
        <authorList>
            <person name="de Groot N.N."/>
        </authorList>
    </citation>
    <scope>NUCLEOTIDE SEQUENCE [LARGE SCALE GENOMIC DNA]</scope>
    <source>
        <strain evidence="1 2">DSM 46701</strain>
    </source>
</reference>
<keyword evidence="2" id="KW-1185">Reference proteome</keyword>
<protein>
    <submittedName>
        <fullName evidence="1">Uncharacterized protein</fullName>
    </submittedName>
</protein>
<evidence type="ECO:0000313" key="1">
    <source>
        <dbReference type="EMBL" id="SEN73777.1"/>
    </source>
</evidence>
<sequence length="68" mass="7880">MLLFVEVVSEYLWENGRLWERTSVRQERVHPSRNMGLSARGCELKPILLHVKGGVYRSGQAKTRKTKP</sequence>
<gene>
    <name evidence="1" type="ORF">SAMN05444955_12041</name>
</gene>
<evidence type="ECO:0000313" key="2">
    <source>
        <dbReference type="Proteomes" id="UP000199695"/>
    </source>
</evidence>
<organism evidence="1 2">
    <name type="scientific">Lihuaxuella thermophila</name>
    <dbReference type="NCBI Taxonomy" id="1173111"/>
    <lineage>
        <taxon>Bacteria</taxon>
        <taxon>Bacillati</taxon>
        <taxon>Bacillota</taxon>
        <taxon>Bacilli</taxon>
        <taxon>Bacillales</taxon>
        <taxon>Thermoactinomycetaceae</taxon>
        <taxon>Lihuaxuella</taxon>
    </lineage>
</organism>
<dbReference type="EMBL" id="FOCQ01000020">
    <property type="protein sequence ID" value="SEN73777.1"/>
    <property type="molecule type" value="Genomic_DNA"/>
</dbReference>
<name>A0A1H8J0U5_9BACL</name>
<dbReference type="AlphaFoldDB" id="A0A1H8J0U5"/>
<accession>A0A1H8J0U5</accession>
<proteinExistence type="predicted"/>
<dbReference type="Proteomes" id="UP000199695">
    <property type="component" value="Unassembled WGS sequence"/>
</dbReference>